<evidence type="ECO:0000313" key="3">
    <source>
        <dbReference type="Proteomes" id="UP001362999"/>
    </source>
</evidence>
<gene>
    <name evidence="2" type="ORF">R3P38DRAFT_3420783</name>
</gene>
<evidence type="ECO:0000256" key="1">
    <source>
        <dbReference type="SAM" id="MobiDB-lite"/>
    </source>
</evidence>
<dbReference type="Proteomes" id="UP001362999">
    <property type="component" value="Unassembled WGS sequence"/>
</dbReference>
<reference evidence="2 3" key="1">
    <citation type="journal article" date="2024" name="J Genomics">
        <title>Draft genome sequencing and assembly of Favolaschia claudopus CIRM-BRFM 2984 isolated from oak limbs.</title>
        <authorList>
            <person name="Navarro D."/>
            <person name="Drula E."/>
            <person name="Chaduli D."/>
            <person name="Cazenave R."/>
            <person name="Ahrendt S."/>
            <person name="Wang J."/>
            <person name="Lipzen A."/>
            <person name="Daum C."/>
            <person name="Barry K."/>
            <person name="Grigoriev I.V."/>
            <person name="Favel A."/>
            <person name="Rosso M.N."/>
            <person name="Martin F."/>
        </authorList>
    </citation>
    <scope>NUCLEOTIDE SEQUENCE [LARGE SCALE GENOMIC DNA]</scope>
    <source>
        <strain evidence="2 3">CIRM-BRFM 2984</strain>
    </source>
</reference>
<dbReference type="AlphaFoldDB" id="A0AAW0D5U6"/>
<organism evidence="2 3">
    <name type="scientific">Favolaschia claudopus</name>
    <dbReference type="NCBI Taxonomy" id="2862362"/>
    <lineage>
        <taxon>Eukaryota</taxon>
        <taxon>Fungi</taxon>
        <taxon>Dikarya</taxon>
        <taxon>Basidiomycota</taxon>
        <taxon>Agaricomycotina</taxon>
        <taxon>Agaricomycetes</taxon>
        <taxon>Agaricomycetidae</taxon>
        <taxon>Agaricales</taxon>
        <taxon>Marasmiineae</taxon>
        <taxon>Mycenaceae</taxon>
        <taxon>Favolaschia</taxon>
    </lineage>
</organism>
<comment type="caution">
    <text evidence="2">The sequence shown here is derived from an EMBL/GenBank/DDBJ whole genome shotgun (WGS) entry which is preliminary data.</text>
</comment>
<keyword evidence="3" id="KW-1185">Reference proteome</keyword>
<dbReference type="EMBL" id="JAWWNJ010000010">
    <property type="protein sequence ID" value="KAK7046228.1"/>
    <property type="molecule type" value="Genomic_DNA"/>
</dbReference>
<evidence type="ECO:0000313" key="2">
    <source>
        <dbReference type="EMBL" id="KAK7046228.1"/>
    </source>
</evidence>
<protein>
    <submittedName>
        <fullName evidence="2">Uncharacterized protein</fullName>
    </submittedName>
</protein>
<feature type="compositionally biased region" description="Polar residues" evidence="1">
    <location>
        <begin position="297"/>
        <end position="317"/>
    </location>
</feature>
<accession>A0AAW0D5U6</accession>
<feature type="region of interest" description="Disordered" evidence="1">
    <location>
        <begin position="296"/>
        <end position="317"/>
    </location>
</feature>
<proteinExistence type="predicted"/>
<sequence>MPSPLSRTPLTSRSIETDIGVDTSKLTRTFVVDYFNPGSLVHPPKSHRANSNTTIRDGWDSIAPMMAFVWYDDNRQRFRPSVPASSNVDVTSPLASARPLDTAAHRRKLGSSTPTLIPHRLFTPILVLEHASPSLDIRFVSSSRGVSAPFRRRRRTHSPRDYASRSSFLRVGRRASSSLPFWFPITLKYGISEAGGGRISELMENGRDEHSAFTMMVVCTSSLVAAGVGEGDVPMCRSACAGYIPSCRVRRRIHQAAPISFSYPSTLAPRCCPGVTYPPHCSHSLVEPWMRTPAHIRSSSRPTSAQLPRNTLDSSPRQRISVLPPSSGACVCPQCAPRLILPRCRRGYVVRQVELSRRSPLPQQSPDTTLTAWLDIHLPRAQSPSVNDIPLTQWLACGYASPRSSSALDASAAIIRIHVDDASAAPALPTHFLDILPRISLFDGAVGRGCARPSTSPSSSQRHLLSPSYPSRRITDTLRMTSPPVHSLALCSFLALAAFVVQMGIFPDAASITRNDF</sequence>
<name>A0AAW0D5U6_9AGAR</name>